<organism evidence="2 3">
    <name type="scientific">Plasmopara halstedii</name>
    <name type="common">Downy mildew of sunflower</name>
    <dbReference type="NCBI Taxonomy" id="4781"/>
    <lineage>
        <taxon>Eukaryota</taxon>
        <taxon>Sar</taxon>
        <taxon>Stramenopiles</taxon>
        <taxon>Oomycota</taxon>
        <taxon>Peronosporomycetes</taxon>
        <taxon>Peronosporales</taxon>
        <taxon>Peronosporaceae</taxon>
        <taxon>Plasmopara</taxon>
    </lineage>
</organism>
<keyword evidence="1" id="KW-0472">Membrane</keyword>
<dbReference type="GeneID" id="36401940"/>
<dbReference type="OrthoDB" id="10053152at2759"/>
<dbReference type="OMA" id="SETARNC"/>
<evidence type="ECO:0000313" key="3">
    <source>
        <dbReference type="Proteomes" id="UP000054928"/>
    </source>
</evidence>
<accession>A0A0P1B556</accession>
<reference evidence="3" key="1">
    <citation type="submission" date="2014-09" db="EMBL/GenBank/DDBJ databases">
        <authorList>
            <person name="Sharma Rahul"/>
            <person name="Thines Marco"/>
        </authorList>
    </citation>
    <scope>NUCLEOTIDE SEQUENCE [LARGE SCALE GENOMIC DNA]</scope>
</reference>
<dbReference type="Proteomes" id="UP000054928">
    <property type="component" value="Unassembled WGS sequence"/>
</dbReference>
<dbReference type="EMBL" id="CCYD01003042">
    <property type="protein sequence ID" value="CEG49101.1"/>
    <property type="molecule type" value="Genomic_DNA"/>
</dbReference>
<keyword evidence="1" id="KW-1133">Transmembrane helix</keyword>
<keyword evidence="1" id="KW-0812">Transmembrane</keyword>
<feature type="transmembrane region" description="Helical" evidence="1">
    <location>
        <begin position="32"/>
        <end position="53"/>
    </location>
</feature>
<dbReference type="AlphaFoldDB" id="A0A0P1B556"/>
<proteinExistence type="predicted"/>
<dbReference type="RefSeq" id="XP_024585470.1">
    <property type="nucleotide sequence ID" value="XM_024720253.1"/>
</dbReference>
<sequence>MADAISVEPVVTPAPTVAPLEWPENMTTTEGVVIAVLPLIALVLCYVMLRLVWRVPTPLPVRANVPSYGSTGEKLQPITTMKTSLVEEGEVAGDYEEHWYGTFDFAFLIGMAVYAGVMVILTYIYEPQWLHETKFWVMQLPKLVVMMVVSLVGGIICRCFCDVDEKGYIMTNKSSRFKVNYTRKLQHFAAYMVPLVIKSEYSGSIALAWGDFFTMLGFLVLIKPIREHSKFFMLQFNSLDRPEDRPHTLNWIILGNIAPGMFILMFFKWLFAAQGELTFILVFITGIGDGLAEPVGNALPAAPTIAQICFTYLLEPVDFGMSFGKTTGLDVTRYKPKYQLFIYQKLVTIKDSRYLSYQLSAFNGSETARNCVGI</sequence>
<feature type="transmembrane region" description="Helical" evidence="1">
    <location>
        <begin position="251"/>
        <end position="271"/>
    </location>
</feature>
<feature type="transmembrane region" description="Helical" evidence="1">
    <location>
        <begin position="144"/>
        <end position="161"/>
    </location>
</feature>
<feature type="transmembrane region" description="Helical" evidence="1">
    <location>
        <begin position="105"/>
        <end position="124"/>
    </location>
</feature>
<protein>
    <submittedName>
        <fullName evidence="2">Uncharacterized protein</fullName>
    </submittedName>
</protein>
<name>A0A0P1B556_PLAHL</name>
<keyword evidence="3" id="KW-1185">Reference proteome</keyword>
<evidence type="ECO:0000256" key="1">
    <source>
        <dbReference type="SAM" id="Phobius"/>
    </source>
</evidence>
<evidence type="ECO:0000313" key="2">
    <source>
        <dbReference type="EMBL" id="CEG49101.1"/>
    </source>
</evidence>